<keyword evidence="2" id="KW-1185">Reference proteome</keyword>
<evidence type="ECO:0000313" key="1">
    <source>
        <dbReference type="EMBL" id="MPC76830.1"/>
    </source>
</evidence>
<name>A0A5B7HWI9_PORTR</name>
<sequence length="126" mass="14205">MAYKTLRNTFITPYIKSHSPDISSPEKSLKASGKTGSQITIKSIFPVTSLHFTQGFKSRLPSGPARSRRSFTQRLISGCPKVDPPRRSRLQQRWINNGCFALLLRTWPADWLDGWLAGWLGGWLCA</sequence>
<comment type="caution">
    <text evidence="1">The sequence shown here is derived from an EMBL/GenBank/DDBJ whole genome shotgun (WGS) entry which is preliminary data.</text>
</comment>
<dbReference type="Proteomes" id="UP000324222">
    <property type="component" value="Unassembled WGS sequence"/>
</dbReference>
<reference evidence="1 2" key="1">
    <citation type="submission" date="2019-05" db="EMBL/GenBank/DDBJ databases">
        <title>Another draft genome of Portunus trituberculatus and its Hox gene families provides insights of decapod evolution.</title>
        <authorList>
            <person name="Jeong J.-H."/>
            <person name="Song I."/>
            <person name="Kim S."/>
            <person name="Choi T."/>
            <person name="Kim D."/>
            <person name="Ryu S."/>
            <person name="Kim W."/>
        </authorList>
    </citation>
    <scope>NUCLEOTIDE SEQUENCE [LARGE SCALE GENOMIC DNA]</scope>
    <source>
        <tissue evidence="1">Muscle</tissue>
    </source>
</reference>
<organism evidence="1 2">
    <name type="scientific">Portunus trituberculatus</name>
    <name type="common">Swimming crab</name>
    <name type="synonym">Neptunus trituberculatus</name>
    <dbReference type="NCBI Taxonomy" id="210409"/>
    <lineage>
        <taxon>Eukaryota</taxon>
        <taxon>Metazoa</taxon>
        <taxon>Ecdysozoa</taxon>
        <taxon>Arthropoda</taxon>
        <taxon>Crustacea</taxon>
        <taxon>Multicrustacea</taxon>
        <taxon>Malacostraca</taxon>
        <taxon>Eumalacostraca</taxon>
        <taxon>Eucarida</taxon>
        <taxon>Decapoda</taxon>
        <taxon>Pleocyemata</taxon>
        <taxon>Brachyura</taxon>
        <taxon>Eubrachyura</taxon>
        <taxon>Portunoidea</taxon>
        <taxon>Portunidae</taxon>
        <taxon>Portuninae</taxon>
        <taxon>Portunus</taxon>
    </lineage>
</organism>
<gene>
    <name evidence="1" type="ORF">E2C01_071263</name>
</gene>
<evidence type="ECO:0000313" key="2">
    <source>
        <dbReference type="Proteomes" id="UP000324222"/>
    </source>
</evidence>
<accession>A0A5B7HWI9</accession>
<dbReference type="AlphaFoldDB" id="A0A5B7HWI9"/>
<dbReference type="EMBL" id="VSRR010044325">
    <property type="protein sequence ID" value="MPC76830.1"/>
    <property type="molecule type" value="Genomic_DNA"/>
</dbReference>
<protein>
    <submittedName>
        <fullName evidence="1">Uncharacterized protein</fullName>
    </submittedName>
</protein>
<proteinExistence type="predicted"/>